<dbReference type="GeneID" id="120261606"/>
<evidence type="ECO:0000259" key="3">
    <source>
        <dbReference type="PROSITE" id="PS50095"/>
    </source>
</evidence>
<dbReference type="RefSeq" id="XP_039125488.1">
    <property type="nucleotide sequence ID" value="XM_039269554.1"/>
</dbReference>
<reference evidence="5" key="1">
    <citation type="submission" date="2025-08" db="UniProtKB">
        <authorList>
            <consortium name="RefSeq"/>
        </authorList>
    </citation>
    <scope>IDENTIFICATION</scope>
</reference>
<evidence type="ECO:0000313" key="4">
    <source>
        <dbReference type="Proteomes" id="UP001515500"/>
    </source>
</evidence>
<dbReference type="InterPro" id="IPR001024">
    <property type="entry name" value="PLAT/LH2_dom"/>
</dbReference>
<dbReference type="SUPFAM" id="SSF49723">
    <property type="entry name" value="Lipase/lipooxygenase domain (PLAT/LH2 domain)"/>
    <property type="match status" value="1"/>
</dbReference>
<protein>
    <submittedName>
        <fullName evidence="5">PLAT domain-containing protein 2-like</fullName>
    </submittedName>
</protein>
<evidence type="ECO:0000256" key="2">
    <source>
        <dbReference type="SAM" id="SignalP"/>
    </source>
</evidence>
<proteinExistence type="predicted"/>
<keyword evidence="2" id="KW-0732">Signal</keyword>
<dbReference type="Proteomes" id="UP001515500">
    <property type="component" value="Chromosome 5"/>
</dbReference>
<dbReference type="PROSITE" id="PS50095">
    <property type="entry name" value="PLAT"/>
    <property type="match status" value="1"/>
</dbReference>
<dbReference type="InterPro" id="IPR036392">
    <property type="entry name" value="PLAT/LH2_dom_sf"/>
</dbReference>
<dbReference type="Gene3D" id="2.60.60.20">
    <property type="entry name" value="PLAT/LH2 domain"/>
    <property type="match status" value="1"/>
</dbReference>
<name>A0AB40BET5_DIOCR</name>
<organism evidence="4 5">
    <name type="scientific">Dioscorea cayennensis subsp. rotundata</name>
    <name type="common">White Guinea yam</name>
    <name type="synonym">Dioscorea rotundata</name>
    <dbReference type="NCBI Taxonomy" id="55577"/>
    <lineage>
        <taxon>Eukaryota</taxon>
        <taxon>Viridiplantae</taxon>
        <taxon>Streptophyta</taxon>
        <taxon>Embryophyta</taxon>
        <taxon>Tracheophyta</taxon>
        <taxon>Spermatophyta</taxon>
        <taxon>Magnoliopsida</taxon>
        <taxon>Liliopsida</taxon>
        <taxon>Dioscoreales</taxon>
        <taxon>Dioscoreaceae</taxon>
        <taxon>Dioscorea</taxon>
    </lineage>
</organism>
<dbReference type="Pfam" id="PF01477">
    <property type="entry name" value="PLAT"/>
    <property type="match status" value="1"/>
</dbReference>
<accession>A0AB40BET5</accession>
<feature type="domain" description="PLAT" evidence="3">
    <location>
        <begin position="43"/>
        <end position="171"/>
    </location>
</feature>
<gene>
    <name evidence="5" type="primary">LOC120261606</name>
</gene>
<evidence type="ECO:0000313" key="5">
    <source>
        <dbReference type="RefSeq" id="XP_039125488.1"/>
    </source>
</evidence>
<feature type="chain" id="PRO_5044288106" evidence="2">
    <location>
        <begin position="23"/>
        <end position="189"/>
    </location>
</feature>
<keyword evidence="4" id="KW-1185">Reference proteome</keyword>
<dbReference type="PANTHER" id="PTHR31718:SF0">
    <property type="entry name" value="PLAT DOMAIN-CONTAINING PROTEIN 2"/>
    <property type="match status" value="1"/>
</dbReference>
<sequence>MFPRAIPLLLLILSFIPSFIESGEHNNKMINKIKSNGDDEYECVYTVYVQTGTKVGAGTDSVISLTLTQKDGHGVLIKNLEAWGGIMGSNHDYFEAGNLDIFSGRGPCLSSTTPCRMNLTSDGTGSFPDWYCNYVEVTTTRPRGLCAQRLFSVGQWLNAGKPFAVRDYCSSEPEDGNRWPAAPRRNIAA</sequence>
<evidence type="ECO:0000256" key="1">
    <source>
        <dbReference type="PROSITE-ProRule" id="PRU00152"/>
    </source>
</evidence>
<comment type="caution">
    <text evidence="1">Lacks conserved residue(s) required for the propagation of feature annotation.</text>
</comment>
<feature type="signal peptide" evidence="2">
    <location>
        <begin position="1"/>
        <end position="22"/>
    </location>
</feature>
<dbReference type="AlphaFoldDB" id="A0AB40BET5"/>
<dbReference type="PANTHER" id="PTHR31718">
    <property type="entry name" value="PLAT DOMAIN-CONTAINING PROTEIN"/>
    <property type="match status" value="1"/>
</dbReference>